<dbReference type="SUPFAM" id="SSF55658">
    <property type="entry name" value="L9 N-domain-like"/>
    <property type="match status" value="1"/>
</dbReference>
<organism evidence="6 7">
    <name type="scientific">Metschnikowia bicuspidata</name>
    <dbReference type="NCBI Taxonomy" id="27322"/>
    <lineage>
        <taxon>Eukaryota</taxon>
        <taxon>Fungi</taxon>
        <taxon>Dikarya</taxon>
        <taxon>Ascomycota</taxon>
        <taxon>Saccharomycotina</taxon>
        <taxon>Pichiomycetes</taxon>
        <taxon>Metschnikowiaceae</taxon>
        <taxon>Metschnikowia</taxon>
    </lineage>
</organism>
<dbReference type="GO" id="GO:0005840">
    <property type="term" value="C:ribosome"/>
    <property type="evidence" value="ECO:0007669"/>
    <property type="project" value="UniProtKB-KW"/>
</dbReference>
<evidence type="ECO:0000256" key="2">
    <source>
        <dbReference type="ARBA" id="ARBA00022980"/>
    </source>
</evidence>
<dbReference type="Proteomes" id="UP000268321">
    <property type="component" value="Unassembled WGS sequence"/>
</dbReference>
<evidence type="ECO:0000256" key="1">
    <source>
        <dbReference type="ARBA" id="ARBA00010605"/>
    </source>
</evidence>
<protein>
    <recommendedName>
        <fullName evidence="5">Ribosomal protein L9 domain-containing protein</fullName>
    </recommendedName>
</protein>
<dbReference type="OrthoDB" id="5555409at2759"/>
<keyword evidence="7" id="KW-1185">Reference proteome</keyword>
<sequence>MTKREFIPIQLLKDVENVGVAGELLKVRPGFMRNFLHHDNKACYITPTQGPRIPVVESPSKSQVLKTRNKATTANAAASPTKETLSSNAEEAETQSKAISLEELSSIFSDMRKRPKKAGAVVDNMESAGVESTFSLVELEASLPATFTHSTKFFPVTSEALARVLYGTTGIDVPASAILLRNSSGNTLNEISEPGTYTWMFQNPRDAKGLGLKRTIRVQ</sequence>
<dbReference type="GO" id="GO:1990904">
    <property type="term" value="C:ribonucleoprotein complex"/>
    <property type="evidence" value="ECO:0007669"/>
    <property type="project" value="UniProtKB-KW"/>
</dbReference>
<keyword evidence="2" id="KW-0689">Ribosomal protein</keyword>
<dbReference type="Gene3D" id="3.40.5.10">
    <property type="entry name" value="Ribosomal protein L9, N-terminal domain"/>
    <property type="match status" value="1"/>
</dbReference>
<feature type="domain" description="Ribosomal protein L9" evidence="5">
    <location>
        <begin position="19"/>
        <end position="46"/>
    </location>
</feature>
<evidence type="ECO:0000259" key="5">
    <source>
        <dbReference type="PROSITE" id="PS00651"/>
    </source>
</evidence>
<evidence type="ECO:0000256" key="3">
    <source>
        <dbReference type="ARBA" id="ARBA00023274"/>
    </source>
</evidence>
<evidence type="ECO:0000313" key="7">
    <source>
        <dbReference type="Proteomes" id="UP000268321"/>
    </source>
</evidence>
<gene>
    <name evidence="6" type="ORF">METBISCDRAFT_21178</name>
</gene>
<dbReference type="PROSITE" id="PS00651">
    <property type="entry name" value="RIBOSOMAL_L9"/>
    <property type="match status" value="1"/>
</dbReference>
<dbReference type="InterPro" id="IPR036935">
    <property type="entry name" value="Ribosomal_bL9_N_sf"/>
</dbReference>
<dbReference type="AlphaFoldDB" id="A0A4P9ZIB5"/>
<name>A0A4P9ZIB5_9ASCO</name>
<feature type="region of interest" description="Disordered" evidence="4">
    <location>
        <begin position="70"/>
        <end position="96"/>
    </location>
</feature>
<evidence type="ECO:0000256" key="4">
    <source>
        <dbReference type="SAM" id="MobiDB-lite"/>
    </source>
</evidence>
<dbReference type="InterPro" id="IPR000244">
    <property type="entry name" value="Ribosomal_bL9"/>
</dbReference>
<comment type="similarity">
    <text evidence="1">Belongs to the bacterial ribosomal protein bL9 family.</text>
</comment>
<dbReference type="Pfam" id="PF01281">
    <property type="entry name" value="Ribosomal_L9_N"/>
    <property type="match status" value="1"/>
</dbReference>
<reference evidence="7" key="1">
    <citation type="journal article" date="2018" name="Nat. Microbiol.">
        <title>Leveraging single-cell genomics to expand the fungal tree of life.</title>
        <authorList>
            <person name="Ahrendt S.R."/>
            <person name="Quandt C.A."/>
            <person name="Ciobanu D."/>
            <person name="Clum A."/>
            <person name="Salamov A."/>
            <person name="Andreopoulos B."/>
            <person name="Cheng J.F."/>
            <person name="Woyke T."/>
            <person name="Pelin A."/>
            <person name="Henrissat B."/>
            <person name="Reynolds N.K."/>
            <person name="Benny G.L."/>
            <person name="Smith M.E."/>
            <person name="James T.Y."/>
            <person name="Grigoriev I.V."/>
        </authorList>
    </citation>
    <scope>NUCLEOTIDE SEQUENCE [LARGE SCALE GENOMIC DNA]</scope>
    <source>
        <strain evidence="7">Baker2002</strain>
    </source>
</reference>
<evidence type="ECO:0000313" key="6">
    <source>
        <dbReference type="EMBL" id="RKP32917.1"/>
    </source>
</evidence>
<keyword evidence="3" id="KW-0687">Ribonucleoprotein</keyword>
<dbReference type="PANTHER" id="PTHR21368">
    <property type="entry name" value="50S RIBOSOMAL PROTEIN L9"/>
    <property type="match status" value="1"/>
</dbReference>
<dbReference type="GO" id="GO:0006412">
    <property type="term" value="P:translation"/>
    <property type="evidence" value="ECO:0007669"/>
    <property type="project" value="InterPro"/>
</dbReference>
<proteinExistence type="inferred from homology"/>
<dbReference type="InterPro" id="IPR009027">
    <property type="entry name" value="Ribosomal_bL9/RNase_H1_N"/>
</dbReference>
<dbReference type="GO" id="GO:0003735">
    <property type="term" value="F:structural constituent of ribosome"/>
    <property type="evidence" value="ECO:0007669"/>
    <property type="project" value="InterPro"/>
</dbReference>
<dbReference type="InterPro" id="IPR020070">
    <property type="entry name" value="Ribosomal_bL9_N"/>
</dbReference>
<accession>A0A4P9ZIB5</accession>
<dbReference type="EMBL" id="ML004429">
    <property type="protein sequence ID" value="RKP32917.1"/>
    <property type="molecule type" value="Genomic_DNA"/>
</dbReference>